<reference evidence="2 3" key="1">
    <citation type="journal article" date="2023" name="Commun. Biol.">
        <title>Genome analysis of Parmales, the sister group of diatoms, reveals the evolutionary specialization of diatoms from phago-mixotrophs to photoautotrophs.</title>
        <authorList>
            <person name="Ban H."/>
            <person name="Sato S."/>
            <person name="Yoshikawa S."/>
            <person name="Yamada K."/>
            <person name="Nakamura Y."/>
            <person name="Ichinomiya M."/>
            <person name="Sato N."/>
            <person name="Blanc-Mathieu R."/>
            <person name="Endo H."/>
            <person name="Kuwata A."/>
            <person name="Ogata H."/>
        </authorList>
    </citation>
    <scope>NUCLEOTIDE SEQUENCE [LARGE SCALE GENOMIC DNA]</scope>
</reference>
<feature type="compositionally biased region" description="Basic residues" evidence="1">
    <location>
        <begin position="181"/>
        <end position="190"/>
    </location>
</feature>
<accession>A0ABQ6MKL9</accession>
<feature type="region of interest" description="Disordered" evidence="1">
    <location>
        <begin position="168"/>
        <end position="199"/>
    </location>
</feature>
<dbReference type="EMBL" id="BRYB01000315">
    <property type="protein sequence ID" value="GMI27588.1"/>
    <property type="molecule type" value="Genomic_DNA"/>
</dbReference>
<evidence type="ECO:0000313" key="3">
    <source>
        <dbReference type="Proteomes" id="UP001165060"/>
    </source>
</evidence>
<gene>
    <name evidence="2" type="ORF">TeGR_g1234</name>
</gene>
<keyword evidence="3" id="KW-1185">Reference proteome</keyword>
<dbReference type="Proteomes" id="UP001165060">
    <property type="component" value="Unassembled WGS sequence"/>
</dbReference>
<protein>
    <submittedName>
        <fullName evidence="2">Uncharacterized protein</fullName>
    </submittedName>
</protein>
<name>A0ABQ6MKL9_9STRA</name>
<evidence type="ECO:0000313" key="2">
    <source>
        <dbReference type="EMBL" id="GMI27588.1"/>
    </source>
</evidence>
<sequence length="199" mass="21168">MKRALLHDVLRLSHGQPTSSKLGSRGIPHRLNQAESKQFELARSKGYLTLTGSGHRRSRAGSPLSNIFRLYCDASNLPAISLHKSTIPNQDYIDVDVSPLRLSTNTLQSSLLASLSSPSPPPPLPSLPPSDWEELPIHSLPPIVATYPSLSRSEAKSTAAALAAFLETASPDAPAPSTKSPHVKAGKSRRSGGWGIGGQ</sequence>
<evidence type="ECO:0000256" key="1">
    <source>
        <dbReference type="SAM" id="MobiDB-lite"/>
    </source>
</evidence>
<organism evidence="2 3">
    <name type="scientific">Tetraparma gracilis</name>
    <dbReference type="NCBI Taxonomy" id="2962635"/>
    <lineage>
        <taxon>Eukaryota</taxon>
        <taxon>Sar</taxon>
        <taxon>Stramenopiles</taxon>
        <taxon>Ochrophyta</taxon>
        <taxon>Bolidophyceae</taxon>
        <taxon>Parmales</taxon>
        <taxon>Triparmaceae</taxon>
        <taxon>Tetraparma</taxon>
    </lineage>
</organism>
<comment type="caution">
    <text evidence="2">The sequence shown here is derived from an EMBL/GenBank/DDBJ whole genome shotgun (WGS) entry which is preliminary data.</text>
</comment>
<proteinExistence type="predicted"/>